<evidence type="ECO:0000256" key="6">
    <source>
        <dbReference type="SAM" id="Phobius"/>
    </source>
</evidence>
<feature type="transmembrane region" description="Helical" evidence="6">
    <location>
        <begin position="49"/>
        <end position="66"/>
    </location>
</feature>
<dbReference type="PANTHER" id="PTHR10010:SF46">
    <property type="entry name" value="SODIUM-DEPENDENT PHOSPHATE TRANSPORT PROTEIN 2B"/>
    <property type="match status" value="1"/>
</dbReference>
<evidence type="ECO:0000256" key="5">
    <source>
        <dbReference type="ARBA" id="ARBA00023136"/>
    </source>
</evidence>
<dbReference type="GeneID" id="93248401"/>
<keyword evidence="2" id="KW-1003">Cell membrane</keyword>
<keyword evidence="5 6" id="KW-0472">Membrane</keyword>
<evidence type="ECO:0000256" key="4">
    <source>
        <dbReference type="ARBA" id="ARBA00022989"/>
    </source>
</evidence>
<feature type="transmembrane region" description="Helical" evidence="6">
    <location>
        <begin position="263"/>
        <end position="286"/>
    </location>
</feature>
<feature type="domain" description="PhoU" evidence="7">
    <location>
        <begin position="478"/>
        <end position="559"/>
    </location>
</feature>
<dbReference type="GO" id="GO:0044341">
    <property type="term" value="P:sodium-dependent phosphate transport"/>
    <property type="evidence" value="ECO:0007669"/>
    <property type="project" value="InterPro"/>
</dbReference>
<reference evidence="8 9" key="1">
    <citation type="journal article" date="2013" name="Genome Announc.">
        <title>Complete Genome Sequence of Mycoplasma hyorhinis Strain SK76.</title>
        <authorList>
            <person name="Goodison S."/>
            <person name="Urquidi V."/>
            <person name="Kumar D."/>
            <person name="Reyes L."/>
            <person name="Rosser C.J."/>
        </authorList>
    </citation>
    <scope>NUCLEOTIDE SEQUENCE [LARGE SCALE GENOMIC DNA]</scope>
    <source>
        <strain evidence="8 9">SK76</strain>
    </source>
</reference>
<evidence type="ECO:0000313" key="9">
    <source>
        <dbReference type="Proteomes" id="UP000009399"/>
    </source>
</evidence>
<dbReference type="RefSeq" id="WP_015084107.1">
    <property type="nucleotide sequence ID" value="NC_019552.1"/>
</dbReference>
<organism evidence="8 9">
    <name type="scientific">Mesomycoplasma hyorhinis SK76</name>
    <dbReference type="NCBI Taxonomy" id="1118964"/>
    <lineage>
        <taxon>Bacteria</taxon>
        <taxon>Bacillati</taxon>
        <taxon>Mycoplasmatota</taxon>
        <taxon>Mycoplasmoidales</taxon>
        <taxon>Metamycoplasmataceae</taxon>
        <taxon>Mesomycoplasma</taxon>
    </lineage>
</organism>
<dbReference type="KEGG" id="mhs:MOS_281"/>
<evidence type="ECO:0000256" key="1">
    <source>
        <dbReference type="ARBA" id="ARBA00004651"/>
    </source>
</evidence>
<dbReference type="Gene3D" id="1.20.58.220">
    <property type="entry name" value="Phosphate transport system protein phou homolog 2, domain 2"/>
    <property type="match status" value="1"/>
</dbReference>
<keyword evidence="3 6" id="KW-0812">Transmembrane</keyword>
<feature type="transmembrane region" description="Helical" evidence="6">
    <location>
        <begin position="114"/>
        <end position="132"/>
    </location>
</feature>
<gene>
    <name evidence="8" type="ORF">MOS_281</name>
</gene>
<dbReference type="SUPFAM" id="SSF109755">
    <property type="entry name" value="PhoU-like"/>
    <property type="match status" value="1"/>
</dbReference>
<feature type="transmembrane region" description="Helical" evidence="6">
    <location>
        <begin position="181"/>
        <end position="208"/>
    </location>
</feature>
<dbReference type="AlphaFoldDB" id="A0AAI8FDW4"/>
<dbReference type="InterPro" id="IPR003841">
    <property type="entry name" value="Na/Pi_transpt"/>
</dbReference>
<dbReference type="Proteomes" id="UP000009399">
    <property type="component" value="Chromosome"/>
</dbReference>
<evidence type="ECO:0000256" key="2">
    <source>
        <dbReference type="ARBA" id="ARBA00022475"/>
    </source>
</evidence>
<comment type="subcellular location">
    <subcellularLocation>
        <location evidence="1">Cell membrane</location>
        <topology evidence="1">Multi-pass membrane protein</topology>
    </subcellularLocation>
</comment>
<accession>A0AAI8FDW4</accession>
<evidence type="ECO:0000313" key="8">
    <source>
        <dbReference type="EMBL" id="AFX74208.1"/>
    </source>
</evidence>
<dbReference type="Pfam" id="PF02690">
    <property type="entry name" value="Na_Pi_cotrans"/>
    <property type="match status" value="2"/>
</dbReference>
<feature type="transmembrane region" description="Helical" evidence="6">
    <location>
        <begin position="306"/>
        <end position="327"/>
    </location>
</feature>
<keyword evidence="4 6" id="KW-1133">Transmembrane helix</keyword>
<dbReference type="EMBL" id="CP003914">
    <property type="protein sequence ID" value="AFX74208.1"/>
    <property type="molecule type" value="Genomic_DNA"/>
</dbReference>
<feature type="transmembrane region" description="Helical" evidence="6">
    <location>
        <begin position="228"/>
        <end position="251"/>
    </location>
</feature>
<dbReference type="GO" id="GO:0005436">
    <property type="term" value="F:sodium:phosphate symporter activity"/>
    <property type="evidence" value="ECO:0007669"/>
    <property type="project" value="InterPro"/>
</dbReference>
<feature type="transmembrane region" description="Helical" evidence="6">
    <location>
        <begin position="6"/>
        <end position="28"/>
    </location>
</feature>
<evidence type="ECO:0000256" key="3">
    <source>
        <dbReference type="ARBA" id="ARBA00022692"/>
    </source>
</evidence>
<sequence length="574" mass="64897">MLFDTWASAIIFGLAGLGLFIFSAKILSTSLKQVSGPKFKKHIFKISENRFVAMMFGIIFTTLIQSSDGSMALIMGLLAAGIIKLRGAIAFLLGTNIGTATTSLIVSFQAKFAFTEYFVLLLVVGVFGYLLIKKEKISNIFYIIFAIGLIFLSLKLLSAGSKVIVKQEQFKEFVKVVGKNAWASFFFSFALTGIMQSSSATVTLYQSIYEGQFYNSAGLWEIPNPQVLNLPAAIGLVFGANVGTTITGFIVSFTTKNSNSKKIALVWGFTNLSISIIILTIIGYYSKLIELIIPLSLKAASLQLSMAHLLFNTILVFIYIFLIGYIVKILNWLIKDDHFEKKFGFILSKELIKTNTFLALEQGKQALMSMGKMVFDGLEKMEELTKKRSNKIKEQYNQLEEVVDNARKKLYFYLIELGQQQLSNQQSEIHMSLILSSRSLEKILDIGSEIIAELDKVYNPKNKTQFLISQEVIDNIAKLLKMNKAILKSSLDQIKYFKKEKSKHIEEMSHDFDELSFKYAKENVAKLKTSSGKTQLELDFDYSRVLRSLERINHHSLRINHYLKNSHWAKLNIY</sequence>
<name>A0AAI8FDW4_MESHY</name>
<dbReference type="NCBIfam" id="NF037997">
    <property type="entry name" value="Na_Pi_symport"/>
    <property type="match status" value="1"/>
</dbReference>
<feature type="transmembrane region" description="Helical" evidence="6">
    <location>
        <begin position="72"/>
        <end position="93"/>
    </location>
</feature>
<dbReference type="GO" id="GO:0005886">
    <property type="term" value="C:plasma membrane"/>
    <property type="evidence" value="ECO:0007669"/>
    <property type="project" value="UniProtKB-SubCell"/>
</dbReference>
<proteinExistence type="predicted"/>
<evidence type="ECO:0000259" key="7">
    <source>
        <dbReference type="Pfam" id="PF01895"/>
    </source>
</evidence>
<feature type="transmembrane region" description="Helical" evidence="6">
    <location>
        <begin position="138"/>
        <end position="160"/>
    </location>
</feature>
<dbReference type="InterPro" id="IPR038078">
    <property type="entry name" value="PhoU-like_sf"/>
</dbReference>
<dbReference type="PANTHER" id="PTHR10010">
    <property type="entry name" value="SOLUTE CARRIER FAMILY 34 SODIUM PHOSPHATE , MEMBER 2-RELATED"/>
    <property type="match status" value="1"/>
</dbReference>
<dbReference type="Pfam" id="PF01895">
    <property type="entry name" value="PhoU"/>
    <property type="match status" value="1"/>
</dbReference>
<protein>
    <submittedName>
        <fullName evidence="8">Na/Pi cotransporter II-related protein</fullName>
    </submittedName>
</protein>
<dbReference type="InterPro" id="IPR026022">
    <property type="entry name" value="PhoU_dom"/>
</dbReference>